<dbReference type="GO" id="GO:0005737">
    <property type="term" value="C:cytoplasm"/>
    <property type="evidence" value="ECO:0007669"/>
    <property type="project" value="TreeGrafter"/>
</dbReference>
<feature type="compositionally biased region" description="Polar residues" evidence="11">
    <location>
        <begin position="170"/>
        <end position="194"/>
    </location>
</feature>
<dbReference type="SMART" id="SM00487">
    <property type="entry name" value="DEXDc"/>
    <property type="match status" value="1"/>
</dbReference>
<dbReference type="InterPro" id="IPR017907">
    <property type="entry name" value="Znf_RING_CS"/>
</dbReference>
<feature type="domain" description="Helicase C-terminal" evidence="14">
    <location>
        <begin position="1451"/>
        <end position="1609"/>
    </location>
</feature>
<keyword evidence="10" id="KW-0175">Coiled coil</keyword>
<accession>A0A8H2VKX0</accession>
<evidence type="ECO:0000313" key="15">
    <source>
        <dbReference type="EMBL" id="CAB4257233.1"/>
    </source>
</evidence>
<dbReference type="Gene3D" id="3.30.40.10">
    <property type="entry name" value="Zinc/RING finger domain, C3HC4 (zinc finger)"/>
    <property type="match status" value="1"/>
</dbReference>
<evidence type="ECO:0000256" key="7">
    <source>
        <dbReference type="ARBA" id="ARBA00022833"/>
    </source>
</evidence>
<evidence type="ECO:0000256" key="11">
    <source>
        <dbReference type="SAM" id="MobiDB-lite"/>
    </source>
</evidence>
<proteinExistence type="inferred from homology"/>
<dbReference type="PROSITE" id="PS51192">
    <property type="entry name" value="HELICASE_ATP_BIND_1"/>
    <property type="match status" value="1"/>
</dbReference>
<dbReference type="GO" id="GO:0005524">
    <property type="term" value="F:ATP binding"/>
    <property type="evidence" value="ECO:0007669"/>
    <property type="project" value="UniProtKB-KW"/>
</dbReference>
<dbReference type="PROSITE" id="PS00518">
    <property type="entry name" value="ZF_RING_1"/>
    <property type="match status" value="1"/>
</dbReference>
<keyword evidence="6" id="KW-0347">Helicase</keyword>
<evidence type="ECO:0000256" key="9">
    <source>
        <dbReference type="PROSITE-ProRule" id="PRU00175"/>
    </source>
</evidence>
<evidence type="ECO:0000256" key="4">
    <source>
        <dbReference type="ARBA" id="ARBA00022771"/>
    </source>
</evidence>
<dbReference type="GeneID" id="64860348"/>
<comment type="similarity">
    <text evidence="1">Belongs to the SNF2/RAD54 helicase family.</text>
</comment>
<dbReference type="GO" id="GO:0016787">
    <property type="term" value="F:hydrolase activity"/>
    <property type="evidence" value="ECO:0007669"/>
    <property type="project" value="UniProtKB-KW"/>
</dbReference>
<dbReference type="InterPro" id="IPR000330">
    <property type="entry name" value="SNF2_N"/>
</dbReference>
<evidence type="ECO:0000256" key="10">
    <source>
        <dbReference type="SAM" id="Coils"/>
    </source>
</evidence>
<feature type="region of interest" description="Disordered" evidence="11">
    <location>
        <begin position="134"/>
        <end position="280"/>
    </location>
</feature>
<dbReference type="PANTHER" id="PTHR45626">
    <property type="entry name" value="TRANSCRIPTION TERMINATION FACTOR 2-RELATED"/>
    <property type="match status" value="1"/>
</dbReference>
<dbReference type="InterPro" id="IPR013083">
    <property type="entry name" value="Znf_RING/FYVE/PHD"/>
</dbReference>
<evidence type="ECO:0000259" key="12">
    <source>
        <dbReference type="PROSITE" id="PS50089"/>
    </source>
</evidence>
<dbReference type="InterPro" id="IPR001841">
    <property type="entry name" value="Znf_RING"/>
</dbReference>
<dbReference type="PROSITE" id="PS50089">
    <property type="entry name" value="ZF_RING_2"/>
    <property type="match status" value="1"/>
</dbReference>
<feature type="coiled-coil region" evidence="10">
    <location>
        <begin position="579"/>
        <end position="622"/>
    </location>
</feature>
<evidence type="ECO:0000256" key="1">
    <source>
        <dbReference type="ARBA" id="ARBA00007025"/>
    </source>
</evidence>
<dbReference type="GO" id="GO:0004386">
    <property type="term" value="F:helicase activity"/>
    <property type="evidence" value="ECO:0007669"/>
    <property type="project" value="UniProtKB-KW"/>
</dbReference>
<evidence type="ECO:0000256" key="6">
    <source>
        <dbReference type="ARBA" id="ARBA00022806"/>
    </source>
</evidence>
<dbReference type="SUPFAM" id="SSF52540">
    <property type="entry name" value="P-loop containing nucleoside triphosphate hydrolases"/>
    <property type="match status" value="2"/>
</dbReference>
<name>A0A8H2VKX0_9SACH</name>
<dbReference type="PROSITE" id="PS51194">
    <property type="entry name" value="HELICASE_CTER"/>
    <property type="match status" value="1"/>
</dbReference>
<dbReference type="CDD" id="cd18793">
    <property type="entry name" value="SF2_C_SNF"/>
    <property type="match status" value="1"/>
</dbReference>
<evidence type="ECO:0000256" key="5">
    <source>
        <dbReference type="ARBA" id="ARBA00022801"/>
    </source>
</evidence>
<dbReference type="GO" id="GO:0005634">
    <property type="term" value="C:nucleus"/>
    <property type="evidence" value="ECO:0007669"/>
    <property type="project" value="TreeGrafter"/>
</dbReference>
<dbReference type="Pfam" id="PF00176">
    <property type="entry name" value="SNF2-rel_dom"/>
    <property type="match status" value="1"/>
</dbReference>
<evidence type="ECO:0000256" key="8">
    <source>
        <dbReference type="ARBA" id="ARBA00022840"/>
    </source>
</evidence>
<feature type="region of interest" description="Disordered" evidence="11">
    <location>
        <begin position="386"/>
        <end position="411"/>
    </location>
</feature>
<dbReference type="EMBL" id="CAEFZW010000013">
    <property type="protein sequence ID" value="CAB4257233.1"/>
    <property type="molecule type" value="Genomic_DNA"/>
</dbReference>
<dbReference type="GO" id="GO:0008094">
    <property type="term" value="F:ATP-dependent activity, acting on DNA"/>
    <property type="evidence" value="ECO:0007669"/>
    <property type="project" value="TreeGrafter"/>
</dbReference>
<dbReference type="Gene3D" id="3.40.50.300">
    <property type="entry name" value="P-loop containing nucleotide triphosphate hydrolases"/>
    <property type="match status" value="1"/>
</dbReference>
<dbReference type="SMART" id="SM00490">
    <property type="entry name" value="HELICc"/>
    <property type="match status" value="1"/>
</dbReference>
<feature type="compositionally biased region" description="Basic and acidic residues" evidence="11">
    <location>
        <begin position="196"/>
        <end position="225"/>
    </location>
</feature>
<dbReference type="InterPro" id="IPR027417">
    <property type="entry name" value="P-loop_NTPase"/>
</dbReference>
<keyword evidence="8" id="KW-0067">ATP-binding</keyword>
<dbReference type="CDD" id="cd18008">
    <property type="entry name" value="DEXDc_SHPRH-like"/>
    <property type="match status" value="1"/>
</dbReference>
<dbReference type="PANTHER" id="PTHR45626:SF16">
    <property type="entry name" value="ATP-DEPENDENT HELICASE ULS1"/>
    <property type="match status" value="1"/>
</dbReference>
<keyword evidence="16" id="KW-1185">Reference proteome</keyword>
<dbReference type="InterPro" id="IPR014001">
    <property type="entry name" value="Helicase_ATP-bd"/>
</dbReference>
<keyword evidence="5" id="KW-0378">Hydrolase</keyword>
<keyword evidence="2" id="KW-0479">Metal-binding</keyword>
<evidence type="ECO:0000256" key="2">
    <source>
        <dbReference type="ARBA" id="ARBA00022723"/>
    </source>
</evidence>
<evidence type="ECO:0000313" key="16">
    <source>
        <dbReference type="Proteomes" id="UP000644660"/>
    </source>
</evidence>
<keyword evidence="3" id="KW-0547">Nucleotide-binding</keyword>
<sequence>MTSDMPTIDLTLDESNEEMMDNSPNSSNNNINNNIPNESSTYHSIPEKQEELFLETNNQELPSPTSSDVPNEYDRKHIQHATTADEKLKNLASLQRSRFTQSITNEYIDHNNNNTFDLIPKLAIGASSNILTPRTPKMEHIESSSSSSEELDEVDDDSSIFSKKEEPNENTDFNQQVPTSTEEIIKLQNKNEQTPSEEHHDEPSNDETHEVSKLSPKQEMDEISHVPRNNNRSLATSEDTTELQTSDDDNKPLKVPNDDNDDDNYDNNNDKFLGTSNDKQLLVPKNEQGSLEIPATDRNSLDKAHNNEQIRSIVVTHNVTPEIQTDIDIPSDITNEGNDNNLNIKELTPLTDPIIKKNSTFHVEASEASDAMKPIEVNNNLIKRNADEEDINTRGPKKQELNDSKPILSNSNLNSSIQEQIIILSSDEEEFENARPTVVNNSTNVENVESADTIDVANNITKTELPSNTIELKQKEYQMLEEEYIAKENSLRNKLDSLKSSSMILERKLEKRNERLKQTATKLGSFENMQHKTSARRLLIADAKITVTTLTTQRDVTSKKFKTVQSSLEKVKVKLNMLISEKTDKLGKAKNNLIMAERDFEIKAILNQRKDLLEQKDTLNAMLNEGTISQSTHRTAMNEVQSQLTNLSVQNKSAPAVQDPSKVINGMINNSNDQPDYFVKSIDAAKKLILDSTTRTGLTKQMLTQHLDVLLRYKNHFENGRTIAAFMMGTCLDSAELLFTNGVKMPVVYNLLQDYGLKYRKEGLIPVDRRSQYFKSISIAKKLINESSRYADIKRSILNHLDLIELFRKNIDNGTPPVPETRIVITRSVIFLLKQGLKMTKLYDNLKVYHVGTTEDELRALIQLSNNHQNYNIFDSHDDKGLNKWQLSEQTHSNIQQNRMQGNDMFPSGGISNIHDAEDKEYIRELLANVKETENQVEGEEMTPEELTVNLLKHQKIGLSWLLKMEKSKRKAGLLADDMGLGKTVQALALMMANKSDNKRHKTNLIVAPVSVLRVWKGEMETKIKKNVRFTSFIFNGEKGKLKSWDEMKSYDAILVSYQTLANEFKKHWPDALSIDQKKIPSIPDIRAMNKLKKHNEYWSPFYRDDSTFYRIILDEAQNIKNKKTQAAKACCTLYSTYRWVLSGTPIQNSMEELYSLIRFLRIPPYNREERFQADIGRPFGKNKKYTYDSEDRKRALQKVQVLLKAIMLRRSKTDKIDGKPILELPPKNVDIDETNLDGEELSFYTDLESKNQKLAKRLLARKAKGNYSSVLTLLLRLRQACIHSELVIIGEKKSQTSKVANGKNFERDWNRLFEVINNMNISKRNTVTESLDRMTCLWCMEQLELENSSVLTGCGHMICDACIEPLTEEASLNSSTRMVNDVMMLQCNDCSLLTSDKEIVSYKLYNQNVNLNYSRADLRREYELAMDSRRSCPEYVTDISKLKPSPKMVQCMDLIKKVFEGSSTEKIIIFSQFTAFFDIFGYFLTNLMNTEYLKYTGDMNAQKRSDVISDFYRETTKRILLISMKAGNSGLTLTCANHVIIVDPFWNPYVEEQAQDRCYRISQTREVFVHRLFVKNSVEDRIAELQKRKREMVDAAMDPSKLKQINGLGTRELGFLFGLNTL</sequence>
<organism evidence="15 16">
    <name type="scientific">Maudiozyma barnettii</name>
    <dbReference type="NCBI Taxonomy" id="61262"/>
    <lineage>
        <taxon>Eukaryota</taxon>
        <taxon>Fungi</taxon>
        <taxon>Dikarya</taxon>
        <taxon>Ascomycota</taxon>
        <taxon>Saccharomycotina</taxon>
        <taxon>Saccharomycetes</taxon>
        <taxon>Saccharomycetales</taxon>
        <taxon>Saccharomycetaceae</taxon>
        <taxon>Maudiozyma</taxon>
    </lineage>
</organism>
<evidence type="ECO:0000256" key="3">
    <source>
        <dbReference type="ARBA" id="ARBA00022741"/>
    </source>
</evidence>
<reference evidence="15 16" key="1">
    <citation type="submission" date="2020-05" db="EMBL/GenBank/DDBJ databases">
        <authorList>
            <person name="Casaregola S."/>
            <person name="Devillers H."/>
            <person name="Grondin C."/>
        </authorList>
    </citation>
    <scope>NUCLEOTIDE SEQUENCE [LARGE SCALE GENOMIC DNA]</scope>
    <source>
        <strain evidence="15 16">CLIB 1767</strain>
    </source>
</reference>
<dbReference type="InterPro" id="IPR038718">
    <property type="entry name" value="SNF2-like_sf"/>
</dbReference>
<dbReference type="SUPFAM" id="SSF57850">
    <property type="entry name" value="RING/U-box"/>
    <property type="match status" value="1"/>
</dbReference>
<feature type="compositionally biased region" description="Acidic residues" evidence="11">
    <location>
        <begin position="11"/>
        <end position="20"/>
    </location>
</feature>
<evidence type="ECO:0000259" key="13">
    <source>
        <dbReference type="PROSITE" id="PS51192"/>
    </source>
</evidence>
<comment type="caution">
    <text evidence="15">The sequence shown here is derived from an EMBL/GenBank/DDBJ whole genome shotgun (WGS) entry which is preliminary data.</text>
</comment>
<dbReference type="GO" id="GO:0000724">
    <property type="term" value="P:double-strand break repair via homologous recombination"/>
    <property type="evidence" value="ECO:0007669"/>
    <property type="project" value="TreeGrafter"/>
</dbReference>
<protein>
    <submittedName>
        <fullName evidence="15">Similar to Saccharomyces cerevisiae YOR191W ULS1 RING finger protein involved in proteolytic control of sumoylated substrates</fullName>
    </submittedName>
</protein>
<dbReference type="InterPro" id="IPR049730">
    <property type="entry name" value="SNF2/RAD54-like_C"/>
</dbReference>
<dbReference type="InterPro" id="IPR050628">
    <property type="entry name" value="SNF2_RAD54_helicase_TF"/>
</dbReference>
<gene>
    <name evidence="15" type="ORF">KABA2_13S06094</name>
</gene>
<dbReference type="RefSeq" id="XP_041409077.1">
    <property type="nucleotide sequence ID" value="XM_041553143.1"/>
</dbReference>
<dbReference type="InterPro" id="IPR001650">
    <property type="entry name" value="Helicase_C-like"/>
</dbReference>
<dbReference type="Gene3D" id="3.40.50.10810">
    <property type="entry name" value="Tandem AAA-ATPase domain"/>
    <property type="match status" value="1"/>
</dbReference>
<dbReference type="Pfam" id="PF00271">
    <property type="entry name" value="Helicase_C"/>
    <property type="match status" value="1"/>
</dbReference>
<keyword evidence="7" id="KW-0862">Zinc</keyword>
<evidence type="ECO:0000259" key="14">
    <source>
        <dbReference type="PROSITE" id="PS51194"/>
    </source>
</evidence>
<dbReference type="GO" id="GO:0008270">
    <property type="term" value="F:zinc ion binding"/>
    <property type="evidence" value="ECO:0007669"/>
    <property type="project" value="UniProtKB-KW"/>
</dbReference>
<feature type="compositionally biased region" description="Low complexity" evidence="11">
    <location>
        <begin position="21"/>
        <end position="40"/>
    </location>
</feature>
<feature type="domain" description="Helicase ATP-binding" evidence="13">
    <location>
        <begin position="964"/>
        <end position="1164"/>
    </location>
</feature>
<dbReference type="Proteomes" id="UP000644660">
    <property type="component" value="Unassembled WGS sequence"/>
</dbReference>
<feature type="compositionally biased region" description="Acidic residues" evidence="11">
    <location>
        <begin position="149"/>
        <end position="158"/>
    </location>
</feature>
<feature type="domain" description="RING-type" evidence="12">
    <location>
        <begin position="1337"/>
        <end position="1392"/>
    </location>
</feature>
<feature type="compositionally biased region" description="Polar residues" evidence="11">
    <location>
        <begin position="227"/>
        <end position="238"/>
    </location>
</feature>
<feature type="region of interest" description="Disordered" evidence="11">
    <location>
        <begin position="1"/>
        <end position="41"/>
    </location>
</feature>
<keyword evidence="4 9" id="KW-0863">Zinc-finger</keyword>